<reference evidence="1 2" key="1">
    <citation type="submission" date="2020-09" db="EMBL/GenBank/DDBJ databases">
        <title>Characterization and genome sequencing of Ruminiclostridium sp. nov. MA18.</title>
        <authorList>
            <person name="Rettenmaier R."/>
            <person name="Kowollik M.-L."/>
            <person name="Liebl W."/>
            <person name="Zverlov V."/>
        </authorList>
    </citation>
    <scope>NUCLEOTIDE SEQUENCE [LARGE SCALE GENOMIC DNA]</scope>
    <source>
        <strain evidence="1 2">MA18</strain>
    </source>
</reference>
<dbReference type="Proteomes" id="UP000306409">
    <property type="component" value="Chromosome"/>
</dbReference>
<dbReference type="EMBL" id="CP061336">
    <property type="protein sequence ID" value="QNU67671.1"/>
    <property type="molecule type" value="Genomic_DNA"/>
</dbReference>
<sequence>MEERTQNSIGWSFRQSFTVIRYHNPQEISLFNIDYSKVMLFTRILSFLTVPVMTIIATVFKIVIDVEGD</sequence>
<keyword evidence="2" id="KW-1185">Reference proteome</keyword>
<gene>
    <name evidence="1" type="ORF">EHE19_004135</name>
</gene>
<dbReference type="RefSeq" id="WP_137698025.1">
    <property type="nucleotide sequence ID" value="NZ_CP061336.1"/>
</dbReference>
<dbReference type="AlphaFoldDB" id="A0A4U7JDI7"/>
<dbReference type="KEGG" id="rher:EHE19_004135"/>
<proteinExistence type="predicted"/>
<accession>A0A4U7JDI7</accession>
<evidence type="ECO:0000313" key="1">
    <source>
        <dbReference type="EMBL" id="QNU67671.1"/>
    </source>
</evidence>
<evidence type="ECO:0000313" key="2">
    <source>
        <dbReference type="Proteomes" id="UP000306409"/>
    </source>
</evidence>
<name>A0A4U7JDI7_9FIRM</name>
<protein>
    <submittedName>
        <fullName evidence="1">Uncharacterized protein</fullName>
    </submittedName>
</protein>
<organism evidence="1 2">
    <name type="scientific">Ruminiclostridium herbifermentans</name>
    <dbReference type="NCBI Taxonomy" id="2488810"/>
    <lineage>
        <taxon>Bacteria</taxon>
        <taxon>Bacillati</taxon>
        <taxon>Bacillota</taxon>
        <taxon>Clostridia</taxon>
        <taxon>Eubacteriales</taxon>
        <taxon>Oscillospiraceae</taxon>
        <taxon>Ruminiclostridium</taxon>
    </lineage>
</organism>
<dbReference type="OrthoDB" id="9941041at2"/>